<keyword evidence="1" id="KW-0472">Membrane</keyword>
<accession>A0ABT7QP39</accession>
<proteinExistence type="predicted"/>
<gene>
    <name evidence="2" type="ORF">PF327_01375</name>
</gene>
<dbReference type="RefSeq" id="WP_289401008.1">
    <property type="nucleotide sequence ID" value="NZ_JAQIBC010000001.1"/>
</dbReference>
<feature type="transmembrane region" description="Helical" evidence="1">
    <location>
        <begin position="103"/>
        <end position="124"/>
    </location>
</feature>
<dbReference type="Proteomes" id="UP001169066">
    <property type="component" value="Unassembled WGS sequence"/>
</dbReference>
<keyword evidence="1" id="KW-1133">Transmembrane helix</keyword>
<feature type="transmembrane region" description="Helical" evidence="1">
    <location>
        <begin position="68"/>
        <end position="91"/>
    </location>
</feature>
<dbReference type="EMBL" id="JAQIBC010000001">
    <property type="protein sequence ID" value="MDM5262839.1"/>
    <property type="molecule type" value="Genomic_DNA"/>
</dbReference>
<name>A0ABT7QP39_9BACT</name>
<sequence>MKFLVTKDLAHSTLLSYLMGSVVFAIFLYLGFDAVLHAYVIGLDIDSASVTLFGDVENFVEPILIDSLLLQVHIDLFMTLFALLILSSIYIRLYSDKVMTKWVVHLLFIMGMLAPMTLLLAYFVSPSFTAMWLISFVLWHVLASIVAIIILKKLLFK</sequence>
<evidence type="ECO:0000313" key="3">
    <source>
        <dbReference type="Proteomes" id="UP001169066"/>
    </source>
</evidence>
<feature type="transmembrane region" description="Helical" evidence="1">
    <location>
        <begin position="130"/>
        <end position="151"/>
    </location>
</feature>
<feature type="transmembrane region" description="Helical" evidence="1">
    <location>
        <begin position="12"/>
        <end position="32"/>
    </location>
</feature>
<evidence type="ECO:0000313" key="2">
    <source>
        <dbReference type="EMBL" id="MDM5262839.1"/>
    </source>
</evidence>
<keyword evidence="1" id="KW-0812">Transmembrane</keyword>
<reference evidence="2" key="1">
    <citation type="submission" date="2023-01" db="EMBL/GenBank/DDBJ databases">
        <title>Sulfurovum sp. XTW-4 genome assembly.</title>
        <authorList>
            <person name="Wang J."/>
        </authorList>
    </citation>
    <scope>NUCLEOTIDE SEQUENCE</scope>
    <source>
        <strain evidence="2">XTW-4</strain>
    </source>
</reference>
<protein>
    <submittedName>
        <fullName evidence="2">Uncharacterized protein</fullName>
    </submittedName>
</protein>
<comment type="caution">
    <text evidence="2">The sequence shown here is derived from an EMBL/GenBank/DDBJ whole genome shotgun (WGS) entry which is preliminary data.</text>
</comment>
<keyword evidence="3" id="KW-1185">Reference proteome</keyword>
<evidence type="ECO:0000256" key="1">
    <source>
        <dbReference type="SAM" id="Phobius"/>
    </source>
</evidence>
<organism evidence="2 3">
    <name type="scientific">Sulfurovum xiamenensis</name>
    <dbReference type="NCBI Taxonomy" id="3019066"/>
    <lineage>
        <taxon>Bacteria</taxon>
        <taxon>Pseudomonadati</taxon>
        <taxon>Campylobacterota</taxon>
        <taxon>Epsilonproteobacteria</taxon>
        <taxon>Campylobacterales</taxon>
        <taxon>Sulfurovaceae</taxon>
        <taxon>Sulfurovum</taxon>
    </lineage>
</organism>